<dbReference type="Proteomes" id="UP001589628">
    <property type="component" value="Unassembled WGS sequence"/>
</dbReference>
<evidence type="ECO:0000313" key="10">
    <source>
        <dbReference type="EMBL" id="MFB9885170.1"/>
    </source>
</evidence>
<dbReference type="InterPro" id="IPR050535">
    <property type="entry name" value="DNA_Repair-Maintenance_Comp"/>
</dbReference>
<protein>
    <recommendedName>
        <fullName evidence="3 7">Nuclease SbcCD subunit D</fullName>
    </recommendedName>
</protein>
<keyword evidence="4 7" id="KW-0540">Nuclease</keyword>
<evidence type="ECO:0000256" key="1">
    <source>
        <dbReference type="ARBA" id="ARBA00010555"/>
    </source>
</evidence>
<dbReference type="EMBL" id="JBHLZN010000001">
    <property type="protein sequence ID" value="MFB9885170.1"/>
    <property type="molecule type" value="Genomic_DNA"/>
</dbReference>
<dbReference type="InterPro" id="IPR004843">
    <property type="entry name" value="Calcineurin-like_PHP"/>
</dbReference>
<dbReference type="PANTHER" id="PTHR30337">
    <property type="entry name" value="COMPONENT OF ATP-DEPENDENT DSDNA EXONUCLEASE"/>
    <property type="match status" value="1"/>
</dbReference>
<dbReference type="InterPro" id="IPR041796">
    <property type="entry name" value="Mre11_N"/>
</dbReference>
<evidence type="ECO:0000256" key="2">
    <source>
        <dbReference type="ARBA" id="ARBA00011322"/>
    </source>
</evidence>
<keyword evidence="7" id="KW-0235">DNA replication</keyword>
<comment type="subunit">
    <text evidence="2 7">Heterodimer of SbcC and SbcD.</text>
</comment>
<dbReference type="PANTHER" id="PTHR30337:SF0">
    <property type="entry name" value="NUCLEASE SBCCD SUBUNIT D"/>
    <property type="match status" value="1"/>
</dbReference>
<keyword evidence="7" id="KW-0255">Endonuclease</keyword>
<reference evidence="10 11" key="1">
    <citation type="submission" date="2024-09" db="EMBL/GenBank/DDBJ databases">
        <authorList>
            <person name="Sun Q."/>
            <person name="Mori K."/>
        </authorList>
    </citation>
    <scope>NUCLEOTIDE SEQUENCE [LARGE SCALE GENOMIC DNA]</scope>
    <source>
        <strain evidence="10 11">ATCC 51285</strain>
    </source>
</reference>
<evidence type="ECO:0000259" key="8">
    <source>
        <dbReference type="Pfam" id="PF00149"/>
    </source>
</evidence>
<keyword evidence="5 7" id="KW-0378">Hydrolase</keyword>
<evidence type="ECO:0000313" key="11">
    <source>
        <dbReference type="Proteomes" id="UP001589628"/>
    </source>
</evidence>
<feature type="domain" description="Calcineurin-like phosphoesterase" evidence="8">
    <location>
        <begin position="1"/>
        <end position="232"/>
    </location>
</feature>
<sequence>MRILHTSDWHLGQHFYGKSRAAEHAALIDWTLQQVSQHQVDALILAGDIFDSATPPSYARELYYRLVQGMAERNTTLVILAGNHDSVAVLEESQQLLRSFGTLVIAKAQSEPDQQLFTLRNRQGEEAAILCAIPYLRPRDLLVRQAGESLESKAQNLAQAIAQHYQQLYQQACLLREQSKRPLPIIATGHLTTLNSQRSDSVRDIYIGSLEAFDAGHFPPFDYLALGHIHRPQQVGDKPHFRYSGSPLALSFDEARQTKSMVLQCWQEGQPQAAELIPIPCWQPLWSWRGDLQQLPQALAAVDWPSQPLTWLDLQIEDQHYLSDLASRVEEILAPYPLELLRLRRVQQQQRGISQDLQLNLQELSPLQVFTQRLQQETLSAERQASLTTLFCQLLQEVSEEQDASTAENESPCA</sequence>
<dbReference type="NCBIfam" id="NF008206">
    <property type="entry name" value="PRK10966.1"/>
    <property type="match status" value="1"/>
</dbReference>
<evidence type="ECO:0000256" key="3">
    <source>
        <dbReference type="ARBA" id="ARBA00013365"/>
    </source>
</evidence>
<evidence type="ECO:0000256" key="5">
    <source>
        <dbReference type="ARBA" id="ARBA00022801"/>
    </source>
</evidence>
<dbReference type="SUPFAM" id="SSF56300">
    <property type="entry name" value="Metallo-dependent phosphatases"/>
    <property type="match status" value="1"/>
</dbReference>
<dbReference type="InterPro" id="IPR029052">
    <property type="entry name" value="Metallo-depent_PP-like"/>
</dbReference>
<dbReference type="RefSeq" id="WP_027313227.1">
    <property type="nucleotide sequence ID" value="NZ_JBHLZN010000001.1"/>
</dbReference>
<comment type="similarity">
    <text evidence="1 7">Belongs to the SbcD family.</text>
</comment>
<evidence type="ECO:0000256" key="7">
    <source>
        <dbReference type="RuleBase" id="RU363069"/>
    </source>
</evidence>
<dbReference type="Gene3D" id="3.60.21.10">
    <property type="match status" value="1"/>
</dbReference>
<dbReference type="GO" id="GO:0004527">
    <property type="term" value="F:exonuclease activity"/>
    <property type="evidence" value="ECO:0007669"/>
    <property type="project" value="UniProtKB-KW"/>
</dbReference>
<gene>
    <name evidence="7 10" type="primary">sbcD</name>
    <name evidence="10" type="ORF">ACFFLH_01915</name>
</gene>
<dbReference type="InterPro" id="IPR026843">
    <property type="entry name" value="SbcD_C"/>
</dbReference>
<evidence type="ECO:0000259" key="9">
    <source>
        <dbReference type="Pfam" id="PF12320"/>
    </source>
</evidence>
<keyword evidence="6 7" id="KW-0269">Exonuclease</keyword>
<dbReference type="InterPro" id="IPR004593">
    <property type="entry name" value="SbcD"/>
</dbReference>
<organism evidence="10 11">
    <name type="scientific">Balneatrix alpica</name>
    <dbReference type="NCBI Taxonomy" id="75684"/>
    <lineage>
        <taxon>Bacteria</taxon>
        <taxon>Pseudomonadati</taxon>
        <taxon>Pseudomonadota</taxon>
        <taxon>Gammaproteobacteria</taxon>
        <taxon>Oceanospirillales</taxon>
        <taxon>Balneatrichaceae</taxon>
        <taxon>Balneatrix</taxon>
    </lineage>
</organism>
<dbReference type="Pfam" id="PF00149">
    <property type="entry name" value="Metallophos"/>
    <property type="match status" value="1"/>
</dbReference>
<dbReference type="Gene3D" id="3.30.160.720">
    <property type="match status" value="1"/>
</dbReference>
<keyword evidence="7" id="KW-0233">DNA recombination</keyword>
<dbReference type="NCBIfam" id="TIGR00619">
    <property type="entry name" value="sbcd"/>
    <property type="match status" value="1"/>
</dbReference>
<comment type="caution">
    <text evidence="10">The sequence shown here is derived from an EMBL/GenBank/DDBJ whole genome shotgun (WGS) entry which is preliminary data.</text>
</comment>
<proteinExistence type="inferred from homology"/>
<keyword evidence="11" id="KW-1185">Reference proteome</keyword>
<comment type="function">
    <text evidence="7">SbcCD cleaves DNA hairpin structures. These structures can inhibit DNA replication and are intermediates in certain DNA recombination reactions. The complex acts as a 3'-&gt;5' double strand exonuclease that can open hairpins. It also has a 5' single-strand endonuclease activity.</text>
</comment>
<dbReference type="Pfam" id="PF12320">
    <property type="entry name" value="SbcD_C"/>
    <property type="match status" value="1"/>
</dbReference>
<dbReference type="CDD" id="cd00840">
    <property type="entry name" value="MPP_Mre11_N"/>
    <property type="match status" value="1"/>
</dbReference>
<evidence type="ECO:0000256" key="4">
    <source>
        <dbReference type="ARBA" id="ARBA00022722"/>
    </source>
</evidence>
<name>A0ABV5Z7B0_9GAMM</name>
<feature type="domain" description="Nuclease SbcCD subunit D C-terminal" evidence="9">
    <location>
        <begin position="281"/>
        <end position="378"/>
    </location>
</feature>
<evidence type="ECO:0000256" key="6">
    <source>
        <dbReference type="ARBA" id="ARBA00022839"/>
    </source>
</evidence>
<accession>A0ABV5Z7B0</accession>